<gene>
    <name evidence="1" type="ordered locus">M301_0020</name>
</gene>
<dbReference type="HOGENOM" id="CLU_1259255_0_0_4"/>
<dbReference type="RefSeq" id="WP_013146726.1">
    <property type="nucleotide sequence ID" value="NC_014207.1"/>
</dbReference>
<dbReference type="OrthoDB" id="5825033at2"/>
<name>D7DJP8_METV0</name>
<dbReference type="AlphaFoldDB" id="D7DJP8"/>
<protein>
    <submittedName>
        <fullName evidence="1">Uncharacterized protein</fullName>
    </submittedName>
</protein>
<evidence type="ECO:0000313" key="2">
    <source>
        <dbReference type="Proteomes" id="UP000000383"/>
    </source>
</evidence>
<dbReference type="eggNOG" id="ENOG502ZMF6">
    <property type="taxonomic scope" value="Bacteria"/>
</dbReference>
<dbReference type="Proteomes" id="UP000000383">
    <property type="component" value="Chromosome"/>
</dbReference>
<reference evidence="1 2" key="2">
    <citation type="journal article" date="2011" name="J. Bacteriol.">
        <title>Genomes of three methylotrophs from a single niche uncover genetic and metabolic divergence of Methylophilaceae.</title>
        <authorList>
            <person name="Lapidus A."/>
            <person name="Clum A."/>
            <person name="Labutti K."/>
            <person name="Kaluzhnaya M.G."/>
            <person name="Lim S."/>
            <person name="Beck D.A."/>
            <person name="Glavina Del Rio T."/>
            <person name="Nolan M."/>
            <person name="Mavromatis K."/>
            <person name="Huntemann M."/>
            <person name="Lucas S."/>
            <person name="Lidstrom M.E."/>
            <person name="Ivanova N."/>
            <person name="Chistoserdova L."/>
        </authorList>
    </citation>
    <scope>NUCLEOTIDE SEQUENCE [LARGE SCALE GENOMIC DNA]</scope>
    <source>
        <strain evidence="1 2">301</strain>
    </source>
</reference>
<dbReference type="STRING" id="666681.M301_0020"/>
<keyword evidence="2" id="KW-1185">Reference proteome</keyword>
<dbReference type="EMBL" id="CP002056">
    <property type="protein sequence ID" value="ADI28408.1"/>
    <property type="molecule type" value="Genomic_DNA"/>
</dbReference>
<proteinExistence type="predicted"/>
<organism evidence="1 2">
    <name type="scientific">Methylotenera versatilis (strain 301)</name>
    <dbReference type="NCBI Taxonomy" id="666681"/>
    <lineage>
        <taxon>Bacteria</taxon>
        <taxon>Pseudomonadati</taxon>
        <taxon>Pseudomonadota</taxon>
        <taxon>Betaproteobacteria</taxon>
        <taxon>Nitrosomonadales</taxon>
        <taxon>Methylophilaceae</taxon>
        <taxon>Methylotenera</taxon>
    </lineage>
</organism>
<sequence>MKASERIIDGLKQGIDRHWRYTKNLLNVKPEYLLTVSVADALTDGFDGICGLDLEIKLEEPTRRLWGSLWINAVGYKNYFPLVKQKEYEKYKMIRKGKVDIYVECNSESWIIELKGFNPSADEIRKEIVRLTQFIAANEQKNKCRGCYLAFPTLLDRTEWIESTVLAISGNAPFLISFESEKVETLEDPDDGMPVFYANCISIVCI</sequence>
<dbReference type="KEGG" id="meh:M301_0020"/>
<reference evidence="2" key="1">
    <citation type="submission" date="2010-05" db="EMBL/GenBank/DDBJ databases">
        <title>Complete sequence of Methylotenera sp. 301.</title>
        <authorList>
            <person name="Lucas S."/>
            <person name="Copeland A."/>
            <person name="Lapidus A."/>
            <person name="Cheng J.-F."/>
            <person name="Bruce D."/>
            <person name="Goodwin L."/>
            <person name="Pitluck S."/>
            <person name="Clum A."/>
            <person name="Land M."/>
            <person name="Hauser L."/>
            <person name="Kyrpides N."/>
            <person name="Ivanova N."/>
            <person name="Chistoservova L."/>
            <person name="Kalyuzhnaya M."/>
            <person name="Woyke T."/>
        </authorList>
    </citation>
    <scope>NUCLEOTIDE SEQUENCE [LARGE SCALE GENOMIC DNA]</scope>
    <source>
        <strain evidence="2">301</strain>
    </source>
</reference>
<evidence type="ECO:0000313" key="1">
    <source>
        <dbReference type="EMBL" id="ADI28408.1"/>
    </source>
</evidence>
<accession>D7DJP8</accession>